<dbReference type="GO" id="GO:0009228">
    <property type="term" value="P:thiamine biosynthetic process"/>
    <property type="evidence" value="ECO:0007669"/>
    <property type="project" value="InterPro"/>
</dbReference>
<dbReference type="FunFam" id="3.40.1190.20:FF:000003">
    <property type="entry name" value="Phosphomethylpyrimidine kinase ThiD"/>
    <property type="match status" value="1"/>
</dbReference>
<evidence type="ECO:0000256" key="6">
    <source>
        <dbReference type="ARBA" id="ARBA00022840"/>
    </source>
</evidence>
<dbReference type="OrthoDB" id="9810880at2"/>
<dbReference type="Pfam" id="PF08543">
    <property type="entry name" value="Phos_pyr_kin"/>
    <property type="match status" value="1"/>
</dbReference>
<keyword evidence="6" id="KW-0067">ATP-binding</keyword>
<dbReference type="InterPro" id="IPR004399">
    <property type="entry name" value="HMP/HMP-P_kinase_dom"/>
</dbReference>
<sequence length="268" mass="27352">MVGIAKILSIAGSDPSGGAGIQADLKTFSALGCYGMAAISALTAQNTQGVRAVSMVAPDFLAQQIEAIFADIDVDAVKIGMIGAPDNARVIGAALSSARAKNIVLDPVLVATSGHELGGDVMVAPLQEMFPLARLITPNLIEAARLVGGAGPGGAEDMRALALRLRDLGAPAVLVKGGHLAEGDALDVLYDGADFIEFTAPRIKTRNTHGTGCALSSAIAALLGQGRGLREAVGEGKAWLTRALQAGAELRIGAGHGPPDHFCDFRRS</sequence>
<evidence type="ECO:0000256" key="3">
    <source>
        <dbReference type="ARBA" id="ARBA00022679"/>
    </source>
</evidence>
<evidence type="ECO:0000256" key="1">
    <source>
        <dbReference type="ARBA" id="ARBA00004948"/>
    </source>
</evidence>
<evidence type="ECO:0000256" key="2">
    <source>
        <dbReference type="ARBA" id="ARBA00012135"/>
    </source>
</evidence>
<dbReference type="EC" id="2.7.1.49" evidence="2"/>
<dbReference type="EMBL" id="FYDG01000002">
    <property type="protein sequence ID" value="SNB65910.1"/>
    <property type="molecule type" value="Genomic_DNA"/>
</dbReference>
<keyword evidence="5 8" id="KW-0418">Kinase</keyword>
<dbReference type="InterPro" id="IPR013749">
    <property type="entry name" value="PM/HMP-P_kinase-1"/>
</dbReference>
<feature type="domain" description="Pyridoxamine kinase/Phosphomethylpyrimidine kinase" evidence="7">
    <location>
        <begin position="14"/>
        <end position="259"/>
    </location>
</feature>
<dbReference type="GO" id="GO:0005829">
    <property type="term" value="C:cytosol"/>
    <property type="evidence" value="ECO:0007669"/>
    <property type="project" value="TreeGrafter"/>
</dbReference>
<dbReference type="PANTHER" id="PTHR20858:SF17">
    <property type="entry name" value="HYDROXYMETHYLPYRIMIDINE_PHOSPHOMETHYLPYRIMIDINE KINASE THI20-RELATED"/>
    <property type="match status" value="1"/>
</dbReference>
<dbReference type="AlphaFoldDB" id="A0A212R1P4"/>
<organism evidence="8 9">
    <name type="scientific">Rhodoblastus acidophilus</name>
    <name type="common">Rhodopseudomonas acidophila</name>
    <dbReference type="NCBI Taxonomy" id="1074"/>
    <lineage>
        <taxon>Bacteria</taxon>
        <taxon>Pseudomonadati</taxon>
        <taxon>Pseudomonadota</taxon>
        <taxon>Alphaproteobacteria</taxon>
        <taxon>Hyphomicrobiales</taxon>
        <taxon>Rhodoblastaceae</taxon>
        <taxon>Rhodoblastus</taxon>
    </lineage>
</organism>
<keyword evidence="4" id="KW-0547">Nucleotide-binding</keyword>
<evidence type="ECO:0000259" key="7">
    <source>
        <dbReference type="Pfam" id="PF08543"/>
    </source>
</evidence>
<dbReference type="GO" id="GO:0009229">
    <property type="term" value="P:thiamine diphosphate biosynthetic process"/>
    <property type="evidence" value="ECO:0007669"/>
    <property type="project" value="UniProtKB-UniPathway"/>
</dbReference>
<evidence type="ECO:0000256" key="5">
    <source>
        <dbReference type="ARBA" id="ARBA00022777"/>
    </source>
</evidence>
<dbReference type="NCBIfam" id="TIGR00097">
    <property type="entry name" value="HMP-P_kinase"/>
    <property type="match status" value="1"/>
</dbReference>
<dbReference type="GO" id="GO:0008902">
    <property type="term" value="F:hydroxymethylpyrimidine kinase activity"/>
    <property type="evidence" value="ECO:0007669"/>
    <property type="project" value="UniProtKB-EC"/>
</dbReference>
<evidence type="ECO:0000313" key="8">
    <source>
        <dbReference type="EMBL" id="SNB65910.1"/>
    </source>
</evidence>
<dbReference type="InterPro" id="IPR029056">
    <property type="entry name" value="Ribokinase-like"/>
</dbReference>
<gene>
    <name evidence="8" type="ORF">SAMN06265338_102350</name>
</gene>
<protein>
    <recommendedName>
        <fullName evidence="2">hydroxymethylpyrimidine kinase</fullName>
        <ecNumber evidence="2">2.7.1.49</ecNumber>
    </recommendedName>
</protein>
<dbReference type="PANTHER" id="PTHR20858">
    <property type="entry name" value="PHOSPHOMETHYLPYRIMIDINE KINASE"/>
    <property type="match status" value="1"/>
</dbReference>
<evidence type="ECO:0000313" key="9">
    <source>
        <dbReference type="Proteomes" id="UP000198418"/>
    </source>
</evidence>
<dbReference type="Proteomes" id="UP000198418">
    <property type="component" value="Unassembled WGS sequence"/>
</dbReference>
<comment type="pathway">
    <text evidence="1">Cofactor biosynthesis; thiamine diphosphate biosynthesis.</text>
</comment>
<dbReference type="CDD" id="cd01169">
    <property type="entry name" value="HMPP_kinase"/>
    <property type="match status" value="1"/>
</dbReference>
<dbReference type="RefSeq" id="WP_088519862.1">
    <property type="nucleotide sequence ID" value="NZ_FYDG01000002.1"/>
</dbReference>
<keyword evidence="3" id="KW-0808">Transferase</keyword>
<dbReference type="Gene3D" id="3.40.1190.20">
    <property type="match status" value="1"/>
</dbReference>
<keyword evidence="9" id="KW-1185">Reference proteome</keyword>
<dbReference type="UniPathway" id="UPA00060">
    <property type="reaction ID" value="UER00138"/>
</dbReference>
<proteinExistence type="predicted"/>
<accession>A0A212R1P4</accession>
<name>A0A212R1P4_RHOAC</name>
<dbReference type="GO" id="GO:0008972">
    <property type="term" value="F:phosphomethylpyrimidine kinase activity"/>
    <property type="evidence" value="ECO:0007669"/>
    <property type="project" value="InterPro"/>
</dbReference>
<evidence type="ECO:0000256" key="4">
    <source>
        <dbReference type="ARBA" id="ARBA00022741"/>
    </source>
</evidence>
<dbReference type="GO" id="GO:0005524">
    <property type="term" value="F:ATP binding"/>
    <property type="evidence" value="ECO:0007669"/>
    <property type="project" value="UniProtKB-KW"/>
</dbReference>
<reference evidence="9" key="1">
    <citation type="submission" date="2017-06" db="EMBL/GenBank/DDBJ databases">
        <authorList>
            <person name="Varghese N."/>
            <person name="Submissions S."/>
        </authorList>
    </citation>
    <scope>NUCLEOTIDE SEQUENCE [LARGE SCALE GENOMIC DNA]</scope>
    <source>
        <strain evidence="9">DSM 137</strain>
    </source>
</reference>
<dbReference type="SUPFAM" id="SSF53613">
    <property type="entry name" value="Ribokinase-like"/>
    <property type="match status" value="1"/>
</dbReference>